<dbReference type="GO" id="GO:0030244">
    <property type="term" value="P:cellulose biosynthetic process"/>
    <property type="evidence" value="ECO:0007669"/>
    <property type="project" value="InterPro"/>
</dbReference>
<evidence type="ECO:0000256" key="6">
    <source>
        <dbReference type="ARBA" id="ARBA00023136"/>
    </source>
</evidence>
<comment type="subcellular location">
    <subcellularLocation>
        <location evidence="1">Endomembrane system</location>
    </subcellularLocation>
</comment>
<dbReference type="PANTHER" id="PTHR13301">
    <property type="entry name" value="X-BOX TRANSCRIPTION FACTOR-RELATED"/>
    <property type="match status" value="1"/>
</dbReference>
<evidence type="ECO:0000256" key="3">
    <source>
        <dbReference type="ARBA" id="ARBA00022679"/>
    </source>
</evidence>
<evidence type="ECO:0000256" key="2">
    <source>
        <dbReference type="ARBA" id="ARBA00022676"/>
    </source>
</evidence>
<evidence type="ECO:0000313" key="9">
    <source>
        <dbReference type="EMBL" id="KAJ4956381.1"/>
    </source>
</evidence>
<evidence type="ECO:0000256" key="1">
    <source>
        <dbReference type="ARBA" id="ARBA00004308"/>
    </source>
</evidence>
<name>A0A9Q0H0G3_9MAGN</name>
<dbReference type="EMBL" id="JAMYWD010000011">
    <property type="protein sequence ID" value="KAJ4956381.1"/>
    <property type="molecule type" value="Genomic_DNA"/>
</dbReference>
<dbReference type="GO" id="GO:0012505">
    <property type="term" value="C:endomembrane system"/>
    <property type="evidence" value="ECO:0007669"/>
    <property type="project" value="UniProtKB-SubCell"/>
</dbReference>
<evidence type="ECO:0000256" key="8">
    <source>
        <dbReference type="SAM" id="Phobius"/>
    </source>
</evidence>
<keyword evidence="7" id="KW-0961">Cell wall biogenesis/degradation</keyword>
<evidence type="ECO:0000256" key="5">
    <source>
        <dbReference type="ARBA" id="ARBA00022989"/>
    </source>
</evidence>
<dbReference type="GO" id="GO:0071555">
    <property type="term" value="P:cell wall organization"/>
    <property type="evidence" value="ECO:0007669"/>
    <property type="project" value="UniProtKB-KW"/>
</dbReference>
<dbReference type="GO" id="GO:0016020">
    <property type="term" value="C:membrane"/>
    <property type="evidence" value="ECO:0007669"/>
    <property type="project" value="InterPro"/>
</dbReference>
<dbReference type="GO" id="GO:0016760">
    <property type="term" value="F:cellulose synthase (UDP-forming) activity"/>
    <property type="evidence" value="ECO:0007669"/>
    <property type="project" value="InterPro"/>
</dbReference>
<protein>
    <submittedName>
        <fullName evidence="9">Uncharacterized protein</fullName>
    </submittedName>
</protein>
<keyword evidence="5 8" id="KW-1133">Transmembrane helix</keyword>
<keyword evidence="6 8" id="KW-0472">Membrane</keyword>
<accession>A0A9Q0H0G3</accession>
<dbReference type="InterPro" id="IPR005150">
    <property type="entry name" value="Cellulose_synth"/>
</dbReference>
<dbReference type="OrthoDB" id="72851at2759"/>
<organism evidence="9 10">
    <name type="scientific">Protea cynaroides</name>
    <dbReference type="NCBI Taxonomy" id="273540"/>
    <lineage>
        <taxon>Eukaryota</taxon>
        <taxon>Viridiplantae</taxon>
        <taxon>Streptophyta</taxon>
        <taxon>Embryophyta</taxon>
        <taxon>Tracheophyta</taxon>
        <taxon>Spermatophyta</taxon>
        <taxon>Magnoliopsida</taxon>
        <taxon>Proteales</taxon>
        <taxon>Proteaceae</taxon>
        <taxon>Protea</taxon>
    </lineage>
</organism>
<feature type="transmembrane region" description="Helical" evidence="8">
    <location>
        <begin position="314"/>
        <end position="337"/>
    </location>
</feature>
<reference evidence="9" key="1">
    <citation type="journal article" date="2023" name="Plant J.">
        <title>The genome of the king protea, Protea cynaroides.</title>
        <authorList>
            <person name="Chang J."/>
            <person name="Duong T.A."/>
            <person name="Schoeman C."/>
            <person name="Ma X."/>
            <person name="Roodt D."/>
            <person name="Barker N."/>
            <person name="Li Z."/>
            <person name="Van de Peer Y."/>
            <person name="Mizrachi E."/>
        </authorList>
    </citation>
    <scope>NUCLEOTIDE SEQUENCE</scope>
    <source>
        <tissue evidence="9">Young leaves</tissue>
    </source>
</reference>
<sequence>MCFMMNQSNMNKVCYVQFPHRFDGIDANDWYADHNSVFYDIALKCLDGIQGPLHVGTGCFLNRKALYGYDAPLEPIACQTSQLGPVTKSTGDSHSYFTSPYVIDESRSSLLAEPSNLEMESHSVFLSMEKCFGHSPLLLASNLLNDDSFTESVISDEVLREAIHVISCEYEDNTAWGREIGWIYGFQTGDILTGFKMHTRGWRSIYCMPQHAAFRGSAIVNLSDRLGQVLLWALCSIEILFSRHCPIWWSGVTVQEWWRNQQLWLIAGVSSHLFAVIQGLTKAVLGIKTSIGLIKKKSTPDNAMVLYTFKWTSLLIFPMMLILINLWGMFVGIFSAVTNDSGSWRFLFAKLLFAFWVTIHLHPFLKGLLVRKSQIPAIVIIWSVLLAALFSVLWLRLDPYTIRFRGPDVEDCGIVC</sequence>
<feature type="transmembrane region" description="Helical" evidence="8">
    <location>
        <begin position="343"/>
        <end position="365"/>
    </location>
</feature>
<evidence type="ECO:0000256" key="7">
    <source>
        <dbReference type="ARBA" id="ARBA00023316"/>
    </source>
</evidence>
<keyword evidence="2" id="KW-0328">Glycosyltransferase</keyword>
<evidence type="ECO:0000256" key="4">
    <source>
        <dbReference type="ARBA" id="ARBA00022692"/>
    </source>
</evidence>
<dbReference type="AlphaFoldDB" id="A0A9Q0H0G3"/>
<keyword evidence="3" id="KW-0808">Transferase</keyword>
<evidence type="ECO:0000313" key="10">
    <source>
        <dbReference type="Proteomes" id="UP001141806"/>
    </source>
</evidence>
<feature type="transmembrane region" description="Helical" evidence="8">
    <location>
        <begin position="377"/>
        <end position="397"/>
    </location>
</feature>
<dbReference type="Proteomes" id="UP001141806">
    <property type="component" value="Unassembled WGS sequence"/>
</dbReference>
<keyword evidence="10" id="KW-1185">Reference proteome</keyword>
<dbReference type="Pfam" id="PF03552">
    <property type="entry name" value="Cellulose_synt"/>
    <property type="match status" value="1"/>
</dbReference>
<comment type="caution">
    <text evidence="9">The sequence shown here is derived from an EMBL/GenBank/DDBJ whole genome shotgun (WGS) entry which is preliminary data.</text>
</comment>
<keyword evidence="4 8" id="KW-0812">Transmembrane</keyword>
<gene>
    <name evidence="9" type="ORF">NE237_013164</name>
</gene>
<proteinExistence type="predicted"/>